<protein>
    <submittedName>
        <fullName evidence="1">Putative Phage Tail Protein X</fullName>
    </submittedName>
</protein>
<evidence type="ECO:0000313" key="1">
    <source>
        <dbReference type="EMBL" id="CUV65238.1"/>
    </source>
</evidence>
<dbReference type="AlphaFoldDB" id="A0A0S4XN94"/>
<dbReference type="InterPro" id="IPR008861">
    <property type="entry name" value="GpX-like"/>
</dbReference>
<proteinExistence type="predicted"/>
<name>A0A0S4XN94_9BACT</name>
<accession>A0A0S4XN94</accession>
<reference evidence="1" key="1">
    <citation type="submission" date="2015-11" db="EMBL/GenBank/DDBJ databases">
        <authorList>
            <person name="Zhang Y."/>
            <person name="Guo Z."/>
        </authorList>
    </citation>
    <scope>NUCLEOTIDE SEQUENCE</scope>
    <source>
        <strain evidence="1">BN30871</strain>
    </source>
</reference>
<dbReference type="EMBL" id="FAXN01000021">
    <property type="protein sequence ID" value="CUV65238.1"/>
    <property type="molecule type" value="Genomic_DNA"/>
</dbReference>
<dbReference type="Pfam" id="PF05489">
    <property type="entry name" value="Phage_tail_X"/>
    <property type="match status" value="1"/>
</dbReference>
<organism evidence="1">
    <name type="scientific">Sulfurovum sp. enrichment culture clone C5</name>
    <dbReference type="NCBI Taxonomy" id="497650"/>
    <lineage>
        <taxon>Bacteria</taxon>
        <taxon>Pseudomonadati</taxon>
        <taxon>Campylobacterota</taxon>
        <taxon>Epsilonproteobacteria</taxon>
        <taxon>Campylobacterales</taxon>
        <taxon>Sulfurovaceae</taxon>
        <taxon>Sulfurovum</taxon>
        <taxon>environmental samples</taxon>
    </lineage>
</organism>
<sequence>MSDYISVDGDRLDTIVYAKYGTLEPIMIVIEANSHILDRSTLSAGVIIKLPEWSAPIKKEEAKTLWN</sequence>
<gene>
    <name evidence="1" type="ORF">BN3087_220055</name>
</gene>